<dbReference type="SUPFAM" id="SSF63829">
    <property type="entry name" value="Calcium-dependent phosphotriesterase"/>
    <property type="match status" value="1"/>
</dbReference>
<evidence type="ECO:0000313" key="1">
    <source>
        <dbReference type="EMBL" id="KAJ6441303.1"/>
    </source>
</evidence>
<dbReference type="InterPro" id="IPR000033">
    <property type="entry name" value="LDLR_classB_rpt"/>
</dbReference>
<proteinExistence type="predicted"/>
<keyword evidence="2" id="KW-1185">Reference proteome</keyword>
<sequence>MASRTTNGSAHTLVALDVGLGRPMAGKSSKEVFAGGAILAVTPDGGQVKTILEDAKFVALPDGVVYNDNDGRLYWTNMGVPPQNDGSVCSAALDGSDPRIVIPKGKVHTPKQLAVDKENGKLYISDREGLRVIRCNLDGSDFETIVLNGDLNNDSERLDATKWCVGMTLSKKYGVFYWTQKGPPKSGKGAIYCAPMAGSGKRKPICIIDDLPEPIDVDIDEDTNTLFWTDRGEIPYGNTLNKLALSASGTSPATKELDSVTGLRYSIVAQHFDEAIGLVYDRDTRQWFVGDMGGNIWRHDVGASGKTKVLEEQNRAFTGITLVRKAL</sequence>
<protein>
    <submittedName>
        <fullName evidence="1">Alcohol dehydrogenase</fullName>
    </submittedName>
</protein>
<dbReference type="Gene3D" id="2.120.10.30">
    <property type="entry name" value="TolB, C-terminal domain"/>
    <property type="match status" value="2"/>
</dbReference>
<dbReference type="Proteomes" id="UP001163105">
    <property type="component" value="Unassembled WGS sequence"/>
</dbReference>
<name>A0AB34FR40_9HYPO</name>
<reference evidence="1" key="1">
    <citation type="submission" date="2023-01" db="EMBL/GenBank/DDBJ databases">
        <title>The growth and conidiation of Purpureocillium lavendulum are regulated by nitrogen source and histone H3K14 acetylation.</title>
        <authorList>
            <person name="Tang P."/>
            <person name="Han J."/>
            <person name="Zhang C."/>
            <person name="Tang P."/>
            <person name="Qi F."/>
            <person name="Zhang K."/>
            <person name="Liang L."/>
        </authorList>
    </citation>
    <scope>NUCLEOTIDE SEQUENCE</scope>
    <source>
        <strain evidence="1">YMF1.00683</strain>
    </source>
</reference>
<dbReference type="AlphaFoldDB" id="A0AB34FR40"/>
<dbReference type="PROSITE" id="PS51120">
    <property type="entry name" value="LDLRB"/>
    <property type="match status" value="1"/>
</dbReference>
<dbReference type="InterPro" id="IPR011042">
    <property type="entry name" value="6-blade_b-propeller_TolB-like"/>
</dbReference>
<dbReference type="EMBL" id="JAQHRD010000005">
    <property type="protein sequence ID" value="KAJ6441303.1"/>
    <property type="molecule type" value="Genomic_DNA"/>
</dbReference>
<dbReference type="SMART" id="SM00135">
    <property type="entry name" value="LY"/>
    <property type="match status" value="3"/>
</dbReference>
<dbReference type="InterPro" id="IPR050778">
    <property type="entry name" value="Cueball_EGF_LRP_Nidogen"/>
</dbReference>
<gene>
    <name evidence="1" type="ORF">O9K51_07099</name>
</gene>
<dbReference type="PANTHER" id="PTHR46513">
    <property type="entry name" value="VITELLOGENIN RECEPTOR-LIKE PROTEIN-RELATED-RELATED"/>
    <property type="match status" value="1"/>
</dbReference>
<evidence type="ECO:0000313" key="2">
    <source>
        <dbReference type="Proteomes" id="UP001163105"/>
    </source>
</evidence>
<organism evidence="1 2">
    <name type="scientific">Purpureocillium lavendulum</name>
    <dbReference type="NCBI Taxonomy" id="1247861"/>
    <lineage>
        <taxon>Eukaryota</taxon>
        <taxon>Fungi</taxon>
        <taxon>Dikarya</taxon>
        <taxon>Ascomycota</taxon>
        <taxon>Pezizomycotina</taxon>
        <taxon>Sordariomycetes</taxon>
        <taxon>Hypocreomycetidae</taxon>
        <taxon>Hypocreales</taxon>
        <taxon>Ophiocordycipitaceae</taxon>
        <taxon>Purpureocillium</taxon>
    </lineage>
</organism>
<comment type="caution">
    <text evidence="1">The sequence shown here is derived from an EMBL/GenBank/DDBJ whole genome shotgun (WGS) entry which is preliminary data.</text>
</comment>
<accession>A0AB34FR40</accession>